<dbReference type="EMBL" id="AP025225">
    <property type="protein sequence ID" value="BDB95922.1"/>
    <property type="molecule type" value="Genomic_DNA"/>
</dbReference>
<evidence type="ECO:0000313" key="2">
    <source>
        <dbReference type="EMBL" id="BDB95922.1"/>
    </source>
</evidence>
<proteinExistence type="predicted"/>
<keyword evidence="1" id="KW-0812">Transmembrane</keyword>
<reference evidence="2" key="1">
    <citation type="submission" date="2021-10" db="EMBL/GenBank/DDBJ databases">
        <title>Genome Sequence of The Candidatus Hydrogeosomobacter endosymbioticus, an Intracellular Bacterial Symbiont of the Anaerobic Ciliate GW7.</title>
        <authorList>
            <person name="Shiohama Y."/>
            <person name="Shinzato N."/>
        </authorList>
    </citation>
    <scope>NUCLEOTIDE SEQUENCE [LARGE SCALE GENOMIC DNA]</scope>
    <source>
        <strain evidence="2">200920</strain>
    </source>
</reference>
<organism evidence="2 3">
    <name type="scientific">Candidatus Hydrogenosomobacter endosymbioticus</name>
    <dbReference type="NCBI Taxonomy" id="2558174"/>
    <lineage>
        <taxon>Bacteria</taxon>
        <taxon>Pseudomonadati</taxon>
        <taxon>Pseudomonadota</taxon>
        <taxon>Alphaproteobacteria</taxon>
        <taxon>Holosporales</taxon>
        <taxon>Holosporaceae</taxon>
        <taxon>Candidatus Hydrogenosomobacter</taxon>
    </lineage>
</organism>
<dbReference type="Proteomes" id="UP001320209">
    <property type="component" value="Chromosome"/>
</dbReference>
<name>A0ABM7V837_9PROT</name>
<evidence type="ECO:0000256" key="1">
    <source>
        <dbReference type="SAM" id="Phobius"/>
    </source>
</evidence>
<evidence type="ECO:0000313" key="3">
    <source>
        <dbReference type="Proteomes" id="UP001320209"/>
    </source>
</evidence>
<accession>A0ABM7V837</accession>
<feature type="transmembrane region" description="Helical" evidence="1">
    <location>
        <begin position="93"/>
        <end position="112"/>
    </location>
</feature>
<keyword evidence="1" id="KW-1133">Transmembrane helix</keyword>
<keyword evidence="3" id="KW-1185">Reference proteome</keyword>
<sequence length="166" mass="18716">MSMSPTFKDFFVRAFPELASEASDEQLTQAEAVAQQLTQKSDTSDILDSLMRNAGLMGLFSMRMKRMLFPRCPTCGTRRRFIDRRFSSTEIKAGFATVGLLGCLFAVIFLRKSLPNDAVNVFSMIAGVFSACLKDVYSDYRRPQQRSSTKSCGLSYEDDEFYPDCD</sequence>
<gene>
    <name evidence="2" type="ORF">HYD_0550</name>
</gene>
<keyword evidence="1" id="KW-0472">Membrane</keyword>
<protein>
    <submittedName>
        <fullName evidence="2">Uncharacterized protein</fullName>
    </submittedName>
</protein>